<dbReference type="PROSITE" id="PS51334">
    <property type="entry name" value="PRONE"/>
    <property type="match status" value="1"/>
</dbReference>
<evidence type="ECO:0000256" key="2">
    <source>
        <dbReference type="PROSITE-ProRule" id="PRU00663"/>
    </source>
</evidence>
<dbReference type="FunFam" id="1.20.58.2010:FF:000003">
    <property type="entry name" value="Rop guanine nucleotide exchange factor 14"/>
    <property type="match status" value="1"/>
</dbReference>
<reference evidence="5" key="3">
    <citation type="submission" date="2022-01" db="UniProtKB">
        <authorList>
            <consortium name="EnsemblPlants"/>
        </authorList>
    </citation>
    <scope>IDENTIFICATION</scope>
    <source>
        <strain evidence="5">subsp. vulgare</strain>
    </source>
</reference>
<dbReference type="GO" id="GO:0005085">
    <property type="term" value="F:guanyl-nucleotide exchange factor activity"/>
    <property type="evidence" value="ECO:0000318"/>
    <property type="project" value="GO_Central"/>
</dbReference>
<evidence type="ECO:0000259" key="4">
    <source>
        <dbReference type="PROSITE" id="PS51334"/>
    </source>
</evidence>
<dbReference type="InterPro" id="IPR005512">
    <property type="entry name" value="PRONE_dom"/>
</dbReference>
<feature type="domain" description="PRONE" evidence="4">
    <location>
        <begin position="159"/>
        <end position="529"/>
    </location>
</feature>
<dbReference type="OrthoDB" id="1053009at2759"/>
<dbReference type="Gene3D" id="1.20.58.2010">
    <property type="entry name" value="PRONE domain, subdomain 1"/>
    <property type="match status" value="2"/>
</dbReference>
<accession>A0A8I6XG52</accession>
<dbReference type="GeneID" id="123427527"/>
<dbReference type="PANTHER" id="PTHR33101:SF30">
    <property type="entry name" value="ROP GUANINE NUCLEOTIDE EXCHANGE FACTOR 2"/>
    <property type="match status" value="1"/>
</dbReference>
<evidence type="ECO:0000256" key="1">
    <source>
        <dbReference type="ARBA" id="ARBA00022658"/>
    </source>
</evidence>
<feature type="region of interest" description="Disordered" evidence="3">
    <location>
        <begin position="70"/>
        <end position="92"/>
    </location>
</feature>
<reference evidence="5" key="2">
    <citation type="submission" date="2020-10" db="EMBL/GenBank/DDBJ databases">
        <authorList>
            <person name="Scholz U."/>
            <person name="Mascher M."/>
            <person name="Fiebig A."/>
        </authorList>
    </citation>
    <scope>NUCLEOTIDE SEQUENCE [LARGE SCALE GENOMIC DNA]</scope>
    <source>
        <strain evidence="5">cv. Morex</strain>
    </source>
</reference>
<dbReference type="InterPro" id="IPR038937">
    <property type="entry name" value="RopGEF"/>
</dbReference>
<dbReference type="PANTHER" id="PTHR33101">
    <property type="entry name" value="ROP GUANINE NUCLEOTIDE EXCHANGE FACTOR 1"/>
    <property type="match status" value="1"/>
</dbReference>
<evidence type="ECO:0000313" key="5">
    <source>
        <dbReference type="EnsemblPlants" id="HORVU.MOREX.r3.2HG0188380.1"/>
    </source>
</evidence>
<organism evidence="5 6">
    <name type="scientific">Hordeum vulgare subsp. vulgare</name>
    <name type="common">Domesticated barley</name>
    <dbReference type="NCBI Taxonomy" id="112509"/>
    <lineage>
        <taxon>Eukaryota</taxon>
        <taxon>Viridiplantae</taxon>
        <taxon>Streptophyta</taxon>
        <taxon>Embryophyta</taxon>
        <taxon>Tracheophyta</taxon>
        <taxon>Spermatophyta</taxon>
        <taxon>Magnoliopsida</taxon>
        <taxon>Liliopsida</taxon>
        <taxon>Poales</taxon>
        <taxon>Poaceae</taxon>
        <taxon>BOP clade</taxon>
        <taxon>Pooideae</taxon>
        <taxon>Triticodae</taxon>
        <taxon>Triticeae</taxon>
        <taxon>Hordeinae</taxon>
        <taxon>Hordeum</taxon>
    </lineage>
</organism>
<gene>
    <name evidence="5" type="primary">LOC123427527</name>
</gene>
<protein>
    <recommendedName>
        <fullName evidence="4">PRONE domain-containing protein</fullName>
    </recommendedName>
</protein>
<proteinExistence type="predicted"/>
<dbReference type="Gramene" id="HORVU.MOREX.r3.2HG0188380.1">
    <property type="protein sequence ID" value="HORVU.MOREX.r3.2HG0188380.1"/>
    <property type="gene ID" value="HORVU.MOREX.r3.2HG0188380"/>
</dbReference>
<dbReference type="Pfam" id="PF03759">
    <property type="entry name" value="PRONE"/>
    <property type="match status" value="1"/>
</dbReference>
<dbReference type="GO" id="GO:0005886">
    <property type="term" value="C:plasma membrane"/>
    <property type="evidence" value="ECO:0000318"/>
    <property type="project" value="GO_Central"/>
</dbReference>
<name>A0A8I6XG52_HORVV</name>
<evidence type="ECO:0000256" key="3">
    <source>
        <dbReference type="SAM" id="MobiDB-lite"/>
    </source>
</evidence>
<sequence>MFLLLRHPLCPPLRHHHRYPIPIPIPSCPGSIARRAPSRRTPHAPPRALRACTERPVVLVDGACAGIGMDTPTSSTWEEGSQSDYADLDDDDMPMERQRGGVLRALNLRRDDEDDDVSSECSGELGSPYGSPYPRWPVCKLAARLPPPAPLLQRLGAEPRDRKAGCTELQLMKERFSKLLLGEDMSGGGKGVSTAAAISNAITNLYATVFGSCHRLEPLPVEKKSMWRREMDCLLSVCDYIVEFFPSKDILPDGTTREVMATRPRSDIYVNLPALEKLDDMLLEILDGFQKTEFWYLNDKAHKDSCDDSAPCRPASHRGEERWWLPVPCVTKSGLTESARRDLQQKHDCASQIHKAAMAINNGILAEIKIPESYTQTLPKCGRASVGDALYRGMSFPGKFSPEYLLDCLEISSEHEALEAADRVEAAMHVWRRKADHGHARSPWGAVKDLMESDKNVMLASRAEDTLLCLKHRFPGLSQTTLDASKIQHNKDVGQAVLESYSRVLESLAYTIVTCIDDVLFADESARKI</sequence>
<evidence type="ECO:0000313" key="6">
    <source>
        <dbReference type="Proteomes" id="UP000011116"/>
    </source>
</evidence>
<dbReference type="AlphaFoldDB" id="A0A8I6XG52"/>
<keyword evidence="1 2" id="KW-0344">Guanine-nucleotide releasing factor</keyword>
<feature type="compositionally biased region" description="Polar residues" evidence="3">
    <location>
        <begin position="71"/>
        <end position="83"/>
    </location>
</feature>
<dbReference type="FunFam" id="1.20.58.2010:FF:000001">
    <property type="entry name" value="Rop guanine nucleotide exchange factor 14"/>
    <property type="match status" value="1"/>
</dbReference>
<keyword evidence="6" id="KW-1185">Reference proteome</keyword>
<dbReference type="Proteomes" id="UP000011116">
    <property type="component" value="Chromosome 2H"/>
</dbReference>
<dbReference type="KEGG" id="hvg:123427527"/>
<dbReference type="EnsemblPlants" id="HORVU.MOREX.r3.2HG0188380.1">
    <property type="protein sequence ID" value="HORVU.MOREX.r3.2HG0188380.1"/>
    <property type="gene ID" value="HORVU.MOREX.r3.2HG0188380"/>
</dbReference>
<dbReference type="SMR" id="A0A8I6XG52"/>
<dbReference type="RefSeq" id="XP_044967535.1">
    <property type="nucleotide sequence ID" value="XM_045111600.1"/>
</dbReference>
<reference evidence="6" key="1">
    <citation type="journal article" date="2012" name="Nature">
        <title>A physical, genetic and functional sequence assembly of the barley genome.</title>
        <authorList>
            <consortium name="The International Barley Genome Sequencing Consortium"/>
            <person name="Mayer K.F."/>
            <person name="Waugh R."/>
            <person name="Brown J.W."/>
            <person name="Schulman A."/>
            <person name="Langridge P."/>
            <person name="Platzer M."/>
            <person name="Fincher G.B."/>
            <person name="Muehlbauer G.J."/>
            <person name="Sato K."/>
            <person name="Close T.J."/>
            <person name="Wise R.P."/>
            <person name="Stein N."/>
        </authorList>
    </citation>
    <scope>NUCLEOTIDE SEQUENCE [LARGE SCALE GENOMIC DNA]</scope>
    <source>
        <strain evidence="6">cv. Morex</strain>
    </source>
</reference>